<sequence>MIRRFLTRVLILFLIGLCGYTWWQLRQTQAQVVRLQAELNASKRRAGHTVAGTIPANDWTDRAERHAALARAAAQRGDISTAQHELSLSADAARKAIAEPALRTEGQIKRMQALVKSAQTEAAALVRTGRQSLDSAQGTSHAP</sequence>
<dbReference type="KEGG" id="ccot:CCAX7_34640"/>
<evidence type="ECO:0000313" key="1">
    <source>
        <dbReference type="EMBL" id="BDI31413.1"/>
    </source>
</evidence>
<reference evidence="1 2" key="1">
    <citation type="journal article" date="2019" name="Int. J. Syst. Evol. Microbiol.">
        <title>Capsulimonas corticalis gen. nov., sp. nov., an aerobic capsulated bacterium, of a novel bacterial order, Capsulimonadales ord. nov., of the class Armatimonadia of the phylum Armatimonadetes.</title>
        <authorList>
            <person name="Li J."/>
            <person name="Kudo C."/>
            <person name="Tonouchi A."/>
        </authorList>
    </citation>
    <scope>NUCLEOTIDE SEQUENCE [LARGE SCALE GENOMIC DNA]</scope>
    <source>
        <strain evidence="1 2">AX-7</strain>
    </source>
</reference>
<accession>A0A402CY95</accession>
<organism evidence="1 2">
    <name type="scientific">Capsulimonas corticalis</name>
    <dbReference type="NCBI Taxonomy" id="2219043"/>
    <lineage>
        <taxon>Bacteria</taxon>
        <taxon>Bacillati</taxon>
        <taxon>Armatimonadota</taxon>
        <taxon>Armatimonadia</taxon>
        <taxon>Capsulimonadales</taxon>
        <taxon>Capsulimonadaceae</taxon>
        <taxon>Capsulimonas</taxon>
    </lineage>
</organism>
<proteinExistence type="predicted"/>
<protein>
    <submittedName>
        <fullName evidence="1">Uncharacterized protein</fullName>
    </submittedName>
</protein>
<gene>
    <name evidence="1" type="ORF">CCAX7_34640</name>
</gene>
<keyword evidence="2" id="KW-1185">Reference proteome</keyword>
<name>A0A402CY95_9BACT</name>
<dbReference type="AlphaFoldDB" id="A0A402CY95"/>
<dbReference type="EMBL" id="AP025739">
    <property type="protein sequence ID" value="BDI31413.1"/>
    <property type="molecule type" value="Genomic_DNA"/>
</dbReference>
<dbReference type="Proteomes" id="UP000287394">
    <property type="component" value="Chromosome"/>
</dbReference>
<evidence type="ECO:0000313" key="2">
    <source>
        <dbReference type="Proteomes" id="UP000287394"/>
    </source>
</evidence>